<gene>
    <name evidence="6" type="ORF">NSA47_13600</name>
</gene>
<dbReference type="Pfam" id="PF08125">
    <property type="entry name" value="Mannitol_dh_C"/>
    <property type="match status" value="1"/>
</dbReference>
<organism evidence="6 7">
    <name type="scientific">Irregularibacter muris</name>
    <dbReference type="NCBI Taxonomy" id="1796619"/>
    <lineage>
        <taxon>Bacteria</taxon>
        <taxon>Bacillati</taxon>
        <taxon>Bacillota</taxon>
        <taxon>Clostridia</taxon>
        <taxon>Eubacteriales</taxon>
        <taxon>Eubacteriaceae</taxon>
        <taxon>Irregularibacter</taxon>
    </lineage>
</organism>
<dbReference type="InterPro" id="IPR008927">
    <property type="entry name" value="6-PGluconate_DH-like_C_sf"/>
</dbReference>
<comment type="caution">
    <text evidence="6">The sequence shown here is derived from an EMBL/GenBank/DDBJ whole genome shotgun (WGS) entry which is preliminary data.</text>
</comment>
<dbReference type="SUPFAM" id="SSF48179">
    <property type="entry name" value="6-phosphogluconate dehydrogenase C-terminal domain-like"/>
    <property type="match status" value="1"/>
</dbReference>
<comment type="catalytic activity">
    <reaction evidence="3">
        <text>D-mannitol 1-phosphate + NAD(+) = beta-D-fructose 6-phosphate + NADH + H(+)</text>
        <dbReference type="Rhea" id="RHEA:19661"/>
        <dbReference type="ChEBI" id="CHEBI:15378"/>
        <dbReference type="ChEBI" id="CHEBI:57540"/>
        <dbReference type="ChEBI" id="CHEBI:57634"/>
        <dbReference type="ChEBI" id="CHEBI:57945"/>
        <dbReference type="ChEBI" id="CHEBI:61381"/>
        <dbReference type="EC" id="1.1.1.17"/>
    </reaction>
</comment>
<dbReference type="Proteomes" id="UP001205748">
    <property type="component" value="Unassembled WGS sequence"/>
</dbReference>
<dbReference type="Gene3D" id="1.10.1040.10">
    <property type="entry name" value="N-(1-d-carboxylethyl)-l-norvaline Dehydrogenase, domain 2"/>
    <property type="match status" value="1"/>
</dbReference>
<evidence type="ECO:0000259" key="4">
    <source>
        <dbReference type="Pfam" id="PF01232"/>
    </source>
</evidence>
<name>A0AAE3L376_9FIRM</name>
<evidence type="ECO:0000313" key="6">
    <source>
        <dbReference type="EMBL" id="MCR1899999.1"/>
    </source>
</evidence>
<reference evidence="6" key="1">
    <citation type="submission" date="2022-07" db="EMBL/GenBank/DDBJ databases">
        <title>Enhanced cultured diversity of the mouse gut microbiota enables custom-made synthetic communities.</title>
        <authorList>
            <person name="Afrizal A."/>
        </authorList>
    </citation>
    <scope>NUCLEOTIDE SEQUENCE</scope>
    <source>
        <strain evidence="6">DSM 28593</strain>
    </source>
</reference>
<dbReference type="InterPro" id="IPR013328">
    <property type="entry name" value="6PGD_dom2"/>
</dbReference>
<proteinExistence type="predicted"/>
<evidence type="ECO:0000256" key="1">
    <source>
        <dbReference type="ARBA" id="ARBA00023002"/>
    </source>
</evidence>
<dbReference type="RefSeq" id="WP_257532884.1">
    <property type="nucleotide sequence ID" value="NZ_JANKAS010000017.1"/>
</dbReference>
<keyword evidence="1" id="KW-0560">Oxidoreductase</keyword>
<evidence type="ECO:0000259" key="5">
    <source>
        <dbReference type="Pfam" id="PF08125"/>
    </source>
</evidence>
<dbReference type="EMBL" id="JANKAS010000017">
    <property type="protein sequence ID" value="MCR1899999.1"/>
    <property type="molecule type" value="Genomic_DNA"/>
</dbReference>
<dbReference type="AlphaFoldDB" id="A0AAE3L376"/>
<dbReference type="InterPro" id="IPR013118">
    <property type="entry name" value="Mannitol_DH_C"/>
</dbReference>
<protein>
    <recommendedName>
        <fullName evidence="8">Mannitol-1-phosphate 5-dehydrogenase</fullName>
    </recommendedName>
</protein>
<dbReference type="InterPro" id="IPR036291">
    <property type="entry name" value="NAD(P)-bd_dom_sf"/>
</dbReference>
<dbReference type="InterPro" id="IPR013131">
    <property type="entry name" value="Mannitol_DH_N"/>
</dbReference>
<accession>A0AAE3L376</accession>
<dbReference type="SUPFAM" id="SSF51735">
    <property type="entry name" value="NAD(P)-binding Rossmann-fold domains"/>
    <property type="match status" value="1"/>
</dbReference>
<evidence type="ECO:0000256" key="2">
    <source>
        <dbReference type="ARBA" id="ARBA00023027"/>
    </source>
</evidence>
<feature type="domain" description="Mannitol dehydrogenase C-terminal" evidence="5">
    <location>
        <begin position="216"/>
        <end position="355"/>
    </location>
</feature>
<dbReference type="PANTHER" id="PTHR30524:SF0">
    <property type="entry name" value="ALTRONATE OXIDOREDUCTASE-RELATED"/>
    <property type="match status" value="1"/>
</dbReference>
<dbReference type="GO" id="GO:0019592">
    <property type="term" value="P:mannitol catabolic process"/>
    <property type="evidence" value="ECO:0007669"/>
    <property type="project" value="TreeGrafter"/>
</dbReference>
<evidence type="ECO:0000313" key="7">
    <source>
        <dbReference type="Proteomes" id="UP001205748"/>
    </source>
</evidence>
<evidence type="ECO:0000256" key="3">
    <source>
        <dbReference type="ARBA" id="ARBA00048615"/>
    </source>
</evidence>
<dbReference type="Pfam" id="PF01232">
    <property type="entry name" value="Mannitol_dh"/>
    <property type="match status" value="1"/>
</dbReference>
<dbReference type="PANTHER" id="PTHR30524">
    <property type="entry name" value="MANNITOL-1-PHOSPHATE 5-DEHYDROGENASE"/>
    <property type="match status" value="1"/>
</dbReference>
<evidence type="ECO:0008006" key="8">
    <source>
        <dbReference type="Google" id="ProtNLM"/>
    </source>
</evidence>
<dbReference type="Gene3D" id="3.40.50.720">
    <property type="entry name" value="NAD(P)-binding Rossmann-like Domain"/>
    <property type="match status" value="1"/>
</dbReference>
<sequence>MEKVVHFGPGNIGRGFFGQLYYESKLETVYVGVTKEKIQLLNKYRQYPLVVMDADHVKEAKEMIIKNVRAINISDLQKVEEEISNAYLISTSVGAKNLIHIVKPIVKGLKRRWENKEYSKINILLGENMVDTDIYFKELLVKELQDDHLINMLNEYVGIVDTSVERLVPNMTKEMKQGNPLKIYAGSSYDFPVNKYAFKGEIPRIKNMILLDSFQYYKTRKIFVYNSLHAVVAYLGFVKGYQHISEAINDHHIRYIVYCSALESGKALAKEFNVSFTETLDKINSMIERLRDPDLDDTIIRVGRDPLRKLSDNDRIIGGAKLALKHRILPLNLCLAAAAALHFRVPTDNLSNVMQDMIDIGGPEEVLEKICKLQSDSILWGLILGYYEIISKGYKIF</sequence>
<dbReference type="GO" id="GO:0005829">
    <property type="term" value="C:cytosol"/>
    <property type="evidence" value="ECO:0007669"/>
    <property type="project" value="TreeGrafter"/>
</dbReference>
<dbReference type="GO" id="GO:0008926">
    <property type="term" value="F:mannitol-1-phosphate 5-dehydrogenase activity"/>
    <property type="evidence" value="ECO:0007669"/>
    <property type="project" value="UniProtKB-EC"/>
</dbReference>
<keyword evidence="7" id="KW-1185">Reference proteome</keyword>
<feature type="domain" description="Mannitol dehydrogenase N-terminal" evidence="4">
    <location>
        <begin position="3"/>
        <end position="206"/>
    </location>
</feature>
<keyword evidence="2" id="KW-0520">NAD</keyword>